<dbReference type="EMBL" id="KZ852141">
    <property type="protein sequence ID" value="RDH26496.1"/>
    <property type="molecule type" value="Genomic_DNA"/>
</dbReference>
<evidence type="ECO:0000256" key="3">
    <source>
        <dbReference type="ARBA" id="ARBA00012729"/>
    </source>
</evidence>
<organism evidence="10 11">
    <name type="scientific">Aspergillus welwitschiae</name>
    <dbReference type="NCBI Taxonomy" id="1341132"/>
    <lineage>
        <taxon>Eukaryota</taxon>
        <taxon>Fungi</taxon>
        <taxon>Dikarya</taxon>
        <taxon>Ascomycota</taxon>
        <taxon>Pezizomycotina</taxon>
        <taxon>Eurotiomycetes</taxon>
        <taxon>Eurotiomycetidae</taxon>
        <taxon>Eurotiales</taxon>
        <taxon>Aspergillaceae</taxon>
        <taxon>Aspergillus</taxon>
        <taxon>Aspergillus subgen. Circumdati</taxon>
    </lineage>
</organism>
<evidence type="ECO:0000256" key="4">
    <source>
        <dbReference type="ARBA" id="ARBA00022801"/>
    </source>
</evidence>
<protein>
    <recommendedName>
        <fullName evidence="3">chitinase</fullName>
        <ecNumber evidence="3">3.2.1.14</ecNumber>
    </recommendedName>
</protein>
<dbReference type="FunFam" id="3.10.50.10:FF:000005">
    <property type="entry name" value="Endochitinase B1"/>
    <property type="match status" value="1"/>
</dbReference>
<dbReference type="Gene3D" id="3.10.50.10">
    <property type="match status" value="1"/>
</dbReference>
<keyword evidence="7" id="KW-0326">Glycosidase</keyword>
<dbReference type="Pfam" id="PF00704">
    <property type="entry name" value="Glyco_hydro_18"/>
    <property type="match status" value="1"/>
</dbReference>
<dbReference type="Gene3D" id="3.20.20.80">
    <property type="entry name" value="Glycosidases"/>
    <property type="match status" value="1"/>
</dbReference>
<dbReference type="InterPro" id="IPR017853">
    <property type="entry name" value="GH"/>
</dbReference>
<evidence type="ECO:0000259" key="9">
    <source>
        <dbReference type="PROSITE" id="PS51910"/>
    </source>
</evidence>
<keyword evidence="6" id="KW-0119">Carbohydrate metabolism</keyword>
<dbReference type="PROSITE" id="PS51910">
    <property type="entry name" value="GH18_2"/>
    <property type="match status" value="1"/>
</dbReference>
<dbReference type="AlphaFoldDB" id="A0A3F3PJE9"/>
<keyword evidence="11" id="KW-1185">Reference proteome</keyword>
<proteinExistence type="inferred from homology"/>
<dbReference type="GeneID" id="38141343"/>
<name>A0A3F3PJE9_9EURO</name>
<dbReference type="Proteomes" id="UP000253729">
    <property type="component" value="Unassembled WGS sequence"/>
</dbReference>
<dbReference type="GO" id="GO:0008843">
    <property type="term" value="F:endochitinase activity"/>
    <property type="evidence" value="ECO:0007669"/>
    <property type="project" value="UniProtKB-EC"/>
</dbReference>
<dbReference type="SUPFAM" id="SSF51445">
    <property type="entry name" value="(Trans)glycosidases"/>
    <property type="match status" value="1"/>
</dbReference>
<keyword evidence="5" id="KW-0146">Chitin degradation</keyword>
<evidence type="ECO:0000313" key="11">
    <source>
        <dbReference type="Proteomes" id="UP000253729"/>
    </source>
</evidence>
<accession>A0A3F3PJE9</accession>
<keyword evidence="8" id="KW-0624">Polysaccharide degradation</keyword>
<dbReference type="SUPFAM" id="SSF54556">
    <property type="entry name" value="Chitinase insertion domain"/>
    <property type="match status" value="1"/>
</dbReference>
<dbReference type="STRING" id="1341132.A0A3F3PJE9"/>
<evidence type="ECO:0000256" key="5">
    <source>
        <dbReference type="ARBA" id="ARBA00023024"/>
    </source>
</evidence>
<dbReference type="EC" id="3.2.1.14" evidence="3"/>
<sequence>MTYRYAGRFSAYSSRRANVFDDPYIPNSTPFNTDQAIVLGMPLYGRSFVATDRLGKPFTGVGNGSWEASVSDYKDLPRPGAKEYVLDRAVAKYSYDLTARTLISYDTPRSVEQKSSGDKSGNSSLIATAANALRHARCLERSANVLNYSISQYWN</sequence>
<evidence type="ECO:0000256" key="2">
    <source>
        <dbReference type="ARBA" id="ARBA00008682"/>
    </source>
</evidence>
<evidence type="ECO:0000256" key="1">
    <source>
        <dbReference type="ARBA" id="ARBA00000822"/>
    </source>
</evidence>
<dbReference type="GO" id="GO:0000272">
    <property type="term" value="P:polysaccharide catabolic process"/>
    <property type="evidence" value="ECO:0007669"/>
    <property type="project" value="UniProtKB-KW"/>
</dbReference>
<evidence type="ECO:0000256" key="6">
    <source>
        <dbReference type="ARBA" id="ARBA00023277"/>
    </source>
</evidence>
<comment type="catalytic activity">
    <reaction evidence="1">
        <text>Random endo-hydrolysis of N-acetyl-beta-D-glucosaminide (1-&gt;4)-beta-linkages in chitin and chitodextrins.</text>
        <dbReference type="EC" id="3.2.1.14"/>
    </reaction>
</comment>
<dbReference type="RefSeq" id="XP_026619518.1">
    <property type="nucleotide sequence ID" value="XM_026772987.1"/>
</dbReference>
<dbReference type="GO" id="GO:0006032">
    <property type="term" value="P:chitin catabolic process"/>
    <property type="evidence" value="ECO:0007669"/>
    <property type="project" value="UniProtKB-KW"/>
</dbReference>
<evidence type="ECO:0000256" key="8">
    <source>
        <dbReference type="ARBA" id="ARBA00023326"/>
    </source>
</evidence>
<evidence type="ECO:0000313" key="10">
    <source>
        <dbReference type="EMBL" id="RDH26496.1"/>
    </source>
</evidence>
<reference evidence="10 11" key="1">
    <citation type="submission" date="2018-07" db="EMBL/GenBank/DDBJ databases">
        <title>The genomes of Aspergillus section Nigri reveals drivers in fungal speciation.</title>
        <authorList>
            <consortium name="DOE Joint Genome Institute"/>
            <person name="Vesth T.C."/>
            <person name="Nybo J."/>
            <person name="Theobald S."/>
            <person name="Brandl J."/>
            <person name="Frisvad J.C."/>
            <person name="Nielsen K.F."/>
            <person name="Lyhne E.K."/>
            <person name="Kogle M.E."/>
            <person name="Kuo A."/>
            <person name="Riley R."/>
            <person name="Clum A."/>
            <person name="Nolan M."/>
            <person name="Lipzen A."/>
            <person name="Salamov A."/>
            <person name="Henrissat B."/>
            <person name="Wiebenga A."/>
            <person name="De vries R.P."/>
            <person name="Grigoriev I.V."/>
            <person name="Mortensen U.H."/>
            <person name="Andersen M.R."/>
            <person name="Baker S.E."/>
        </authorList>
    </citation>
    <scope>NUCLEOTIDE SEQUENCE [LARGE SCALE GENOMIC DNA]</scope>
    <source>
        <strain evidence="10 11">CBS 139.54b</strain>
    </source>
</reference>
<evidence type="ECO:0000256" key="7">
    <source>
        <dbReference type="ARBA" id="ARBA00023295"/>
    </source>
</evidence>
<gene>
    <name evidence="10" type="ORF">BDQ94DRAFT_177756</name>
</gene>
<keyword evidence="4" id="KW-0378">Hydrolase</keyword>
<dbReference type="InterPro" id="IPR001223">
    <property type="entry name" value="Glyco_hydro18_cat"/>
</dbReference>
<comment type="similarity">
    <text evidence="2">Belongs to the glycosyl hydrolase 18 family. Chitinase class V subfamily.</text>
</comment>
<dbReference type="InterPro" id="IPR029070">
    <property type="entry name" value="Chitinase_insertion_sf"/>
</dbReference>
<feature type="domain" description="GH18" evidence="9">
    <location>
        <begin position="1"/>
        <end position="155"/>
    </location>
</feature>